<dbReference type="EMBL" id="LT629973">
    <property type="protein sequence ID" value="SEH73724.1"/>
    <property type="molecule type" value="Genomic_DNA"/>
</dbReference>
<accession>A0A1H6KQC1</accession>
<feature type="domain" description="Ferrous iron transporter FeoA-like" evidence="2">
    <location>
        <begin position="64"/>
        <end position="136"/>
    </location>
</feature>
<proteinExistence type="predicted"/>
<dbReference type="Pfam" id="PF04023">
    <property type="entry name" value="FeoA"/>
    <property type="match status" value="1"/>
</dbReference>
<dbReference type="OrthoDB" id="9811076at2"/>
<dbReference type="STRING" id="1679444.PYTT_0343"/>
<dbReference type="GO" id="GO:0046914">
    <property type="term" value="F:transition metal ion binding"/>
    <property type="evidence" value="ECO:0007669"/>
    <property type="project" value="InterPro"/>
</dbReference>
<keyword evidence="4" id="KW-1185">Reference proteome</keyword>
<dbReference type="Gene3D" id="2.30.30.90">
    <property type="match status" value="1"/>
</dbReference>
<evidence type="ECO:0000313" key="4">
    <source>
        <dbReference type="Proteomes" id="UP000176204"/>
    </source>
</evidence>
<evidence type="ECO:0000256" key="1">
    <source>
        <dbReference type="ARBA" id="ARBA00023004"/>
    </source>
</evidence>
<dbReference type="AlphaFoldDB" id="A0A1H6KQC1"/>
<dbReference type="SUPFAM" id="SSF50037">
    <property type="entry name" value="C-terminal domain of transcriptional repressors"/>
    <property type="match status" value="1"/>
</dbReference>
<evidence type="ECO:0000259" key="2">
    <source>
        <dbReference type="SMART" id="SM00899"/>
    </source>
</evidence>
<dbReference type="RefSeq" id="WP_083385490.1">
    <property type="nucleotide sequence ID" value="NZ_LT629973.1"/>
</dbReference>
<evidence type="ECO:0000313" key="3">
    <source>
        <dbReference type="EMBL" id="SEH73724.1"/>
    </source>
</evidence>
<name>A0A1H6KQC1_9BACT</name>
<organism evidence="3 4">
    <name type="scientific">Akkermansia glycaniphila</name>
    <dbReference type="NCBI Taxonomy" id="1679444"/>
    <lineage>
        <taxon>Bacteria</taxon>
        <taxon>Pseudomonadati</taxon>
        <taxon>Verrucomicrobiota</taxon>
        <taxon>Verrucomicrobiia</taxon>
        <taxon>Verrucomicrobiales</taxon>
        <taxon>Akkermansiaceae</taxon>
        <taxon>Akkermansia</taxon>
    </lineage>
</organism>
<sequence>MKTISTKSNLGSRAGVRPKSGLGRALWNLINPCRCSSMCCHSSRGTCAGGCDGKCRSASREEVLNLGDMLPGDECRVTAVRLDSGTETRLADRGIVAGVELRVQEKALFGGPMIVRVRGGMLALRRCEAHEIEVERVA</sequence>
<dbReference type="SMART" id="SM00899">
    <property type="entry name" value="FeoA"/>
    <property type="match status" value="1"/>
</dbReference>
<dbReference type="Proteomes" id="UP000176204">
    <property type="component" value="Chromosome I"/>
</dbReference>
<protein>
    <submittedName>
        <fullName evidence="3">Transcriptional repressor c-terminal</fullName>
    </submittedName>
</protein>
<dbReference type="InterPro" id="IPR038157">
    <property type="entry name" value="FeoA_core_dom"/>
</dbReference>
<dbReference type="InterPro" id="IPR008988">
    <property type="entry name" value="Transcriptional_repressor_C"/>
</dbReference>
<dbReference type="PANTHER" id="PTHR42954">
    <property type="entry name" value="FE(2+) TRANSPORT PROTEIN A"/>
    <property type="match status" value="1"/>
</dbReference>
<gene>
    <name evidence="3" type="ORF">PYTT_0343</name>
</gene>
<dbReference type="KEGG" id="agl:PYTT_0343"/>
<keyword evidence="1" id="KW-0408">Iron</keyword>
<dbReference type="InterPro" id="IPR052713">
    <property type="entry name" value="FeoA"/>
</dbReference>
<dbReference type="PANTHER" id="PTHR42954:SF1">
    <property type="entry name" value="FERROUS IRON TRANSPORTER FEOA DOMAIN-CONTAINING PROTEIN"/>
    <property type="match status" value="1"/>
</dbReference>
<reference evidence="4" key="1">
    <citation type="submission" date="2016-09" db="EMBL/GenBank/DDBJ databases">
        <authorList>
            <person name="Koehorst J."/>
        </authorList>
    </citation>
    <scope>NUCLEOTIDE SEQUENCE [LARGE SCALE GENOMIC DNA]</scope>
</reference>
<dbReference type="InterPro" id="IPR007167">
    <property type="entry name" value="Fe-transptr_FeoA-like"/>
</dbReference>